<evidence type="ECO:0000313" key="2">
    <source>
        <dbReference type="Proteomes" id="UP001054857"/>
    </source>
</evidence>
<gene>
    <name evidence="1" type="ORF">Agub_g13850</name>
</gene>
<reference evidence="1 2" key="1">
    <citation type="journal article" date="2021" name="Sci. Rep.">
        <title>Genome sequencing of the multicellular alga Astrephomene provides insights into convergent evolution of germ-soma differentiation.</title>
        <authorList>
            <person name="Yamashita S."/>
            <person name="Yamamoto K."/>
            <person name="Matsuzaki R."/>
            <person name="Suzuki S."/>
            <person name="Yamaguchi H."/>
            <person name="Hirooka S."/>
            <person name="Minakuchi Y."/>
            <person name="Miyagishima S."/>
            <person name="Kawachi M."/>
            <person name="Toyoda A."/>
            <person name="Nozaki H."/>
        </authorList>
    </citation>
    <scope>NUCLEOTIDE SEQUENCE [LARGE SCALE GENOMIC DNA]</scope>
    <source>
        <strain evidence="1 2">NIES-4017</strain>
    </source>
</reference>
<feature type="non-terminal residue" evidence="1">
    <location>
        <position position="167"/>
    </location>
</feature>
<name>A0AAD3E2N4_9CHLO</name>
<comment type="caution">
    <text evidence="1">The sequence shown here is derived from an EMBL/GenBank/DDBJ whole genome shotgun (WGS) entry which is preliminary data.</text>
</comment>
<accession>A0AAD3E2N4</accession>
<dbReference type="AlphaFoldDB" id="A0AAD3E2N4"/>
<sequence length="167" mass="17062">LRPDVVAALEALQLPMEEVRQSLQREVAAAVEAARAAAAAAATDSTATAAGSILPLTDSAAISSAVAGCSIDAAGVSMVADAAGAATAAAAAVLPDEERVSYFAVSGFDEEALRAAAWAVLPAELHGRLRRGEMHVTLWHRNDPSLGPRTDLRRALLGLLGSRVELG</sequence>
<dbReference type="EMBL" id="BMAR01000050">
    <property type="protein sequence ID" value="GFR51489.1"/>
    <property type="molecule type" value="Genomic_DNA"/>
</dbReference>
<keyword evidence="2" id="KW-1185">Reference proteome</keyword>
<protein>
    <submittedName>
        <fullName evidence="1">Uncharacterized protein</fullName>
    </submittedName>
</protein>
<dbReference type="Proteomes" id="UP001054857">
    <property type="component" value="Unassembled WGS sequence"/>
</dbReference>
<evidence type="ECO:0000313" key="1">
    <source>
        <dbReference type="EMBL" id="GFR51489.1"/>
    </source>
</evidence>
<proteinExistence type="predicted"/>
<organism evidence="1 2">
    <name type="scientific">Astrephomene gubernaculifera</name>
    <dbReference type="NCBI Taxonomy" id="47775"/>
    <lineage>
        <taxon>Eukaryota</taxon>
        <taxon>Viridiplantae</taxon>
        <taxon>Chlorophyta</taxon>
        <taxon>core chlorophytes</taxon>
        <taxon>Chlorophyceae</taxon>
        <taxon>CS clade</taxon>
        <taxon>Chlamydomonadales</taxon>
        <taxon>Astrephomenaceae</taxon>
        <taxon>Astrephomene</taxon>
    </lineage>
</organism>
<feature type="non-terminal residue" evidence="1">
    <location>
        <position position="1"/>
    </location>
</feature>